<dbReference type="AlphaFoldDB" id="A0A7W6IM43"/>
<comment type="caution">
    <text evidence="1">The sequence shown here is derived from an EMBL/GenBank/DDBJ whole genome shotgun (WGS) entry which is preliminary data.</text>
</comment>
<protein>
    <submittedName>
        <fullName evidence="1">Uncharacterized protein</fullName>
    </submittedName>
</protein>
<dbReference type="Pfam" id="PF11154">
    <property type="entry name" value="DUF2934"/>
    <property type="match status" value="1"/>
</dbReference>
<organism evidence="1 2">
    <name type="scientific">Devosia subaequoris</name>
    <dbReference type="NCBI Taxonomy" id="395930"/>
    <lineage>
        <taxon>Bacteria</taxon>
        <taxon>Pseudomonadati</taxon>
        <taxon>Pseudomonadota</taxon>
        <taxon>Alphaproteobacteria</taxon>
        <taxon>Hyphomicrobiales</taxon>
        <taxon>Devosiaceae</taxon>
        <taxon>Devosia</taxon>
    </lineage>
</organism>
<gene>
    <name evidence="1" type="ORF">GGR20_001800</name>
</gene>
<evidence type="ECO:0000313" key="1">
    <source>
        <dbReference type="EMBL" id="MBB4052157.1"/>
    </source>
</evidence>
<sequence length="69" mass="8021">MQKAATDPWVDPLVEHRVRETAYFPWEHAGRPDGQEQRHRVEALDLCLREMHIDGMLEKQADALPEGRS</sequence>
<reference evidence="1 2" key="1">
    <citation type="submission" date="2020-08" db="EMBL/GenBank/DDBJ databases">
        <title>Genomic Encyclopedia of Type Strains, Phase IV (KMG-IV): sequencing the most valuable type-strain genomes for metagenomic binning, comparative biology and taxonomic classification.</title>
        <authorList>
            <person name="Goeker M."/>
        </authorList>
    </citation>
    <scope>NUCLEOTIDE SEQUENCE [LARGE SCALE GENOMIC DNA]</scope>
    <source>
        <strain evidence="1 2">DSM 23447</strain>
    </source>
</reference>
<dbReference type="EMBL" id="JACIEW010000004">
    <property type="protein sequence ID" value="MBB4052157.1"/>
    <property type="molecule type" value="Genomic_DNA"/>
</dbReference>
<dbReference type="InterPro" id="IPR021327">
    <property type="entry name" value="DUF2934"/>
</dbReference>
<evidence type="ECO:0000313" key="2">
    <source>
        <dbReference type="Proteomes" id="UP000547011"/>
    </source>
</evidence>
<dbReference type="Proteomes" id="UP000547011">
    <property type="component" value="Unassembled WGS sequence"/>
</dbReference>
<dbReference type="RefSeq" id="WP_183310891.1">
    <property type="nucleotide sequence ID" value="NZ_JACIEW010000004.1"/>
</dbReference>
<name>A0A7W6IM43_9HYPH</name>
<accession>A0A7W6IM43</accession>
<proteinExistence type="predicted"/>
<keyword evidence="2" id="KW-1185">Reference proteome</keyword>